<gene>
    <name evidence="2" type="ORF">DSM101010T_32400</name>
</gene>
<evidence type="ECO:0000256" key="1">
    <source>
        <dbReference type="SAM" id="MobiDB-lite"/>
    </source>
</evidence>
<protein>
    <submittedName>
        <fullName evidence="2">Uncharacterized protein</fullName>
    </submittedName>
</protein>
<sequence>MKISDQRPVMIRWKDTLVIPRDPVVTEEMGGTEVDEADSNVGCETELVEASS</sequence>
<dbReference type="Proteomes" id="UP000503840">
    <property type="component" value="Unassembled WGS sequence"/>
</dbReference>
<reference evidence="2 3" key="1">
    <citation type="submission" date="2020-05" db="EMBL/GenBank/DDBJ databases">
        <title>Draft genome sequence of Desulfovibrio sp. strain HN2T.</title>
        <authorList>
            <person name="Ueno A."/>
            <person name="Tamazawa S."/>
            <person name="Tamamura S."/>
            <person name="Murakami T."/>
            <person name="Kiyama T."/>
            <person name="Inomata H."/>
            <person name="Amano Y."/>
            <person name="Miyakawa K."/>
            <person name="Tamaki H."/>
            <person name="Naganuma T."/>
            <person name="Kaneko K."/>
        </authorList>
    </citation>
    <scope>NUCLEOTIDE SEQUENCE [LARGE SCALE GENOMIC DNA]</scope>
    <source>
        <strain evidence="2 3">HN2</strain>
    </source>
</reference>
<keyword evidence="3" id="KW-1185">Reference proteome</keyword>
<accession>A0A7J0BNY7</accession>
<name>A0A7J0BNY7_9BACT</name>
<evidence type="ECO:0000313" key="2">
    <source>
        <dbReference type="EMBL" id="GFM34875.1"/>
    </source>
</evidence>
<proteinExistence type="predicted"/>
<dbReference type="EMBL" id="BLVO01000016">
    <property type="protein sequence ID" value="GFM34875.1"/>
    <property type="molecule type" value="Genomic_DNA"/>
</dbReference>
<organism evidence="2 3">
    <name type="scientific">Desulfovibrio subterraneus</name>
    <dbReference type="NCBI Taxonomy" id="2718620"/>
    <lineage>
        <taxon>Bacteria</taxon>
        <taxon>Pseudomonadati</taxon>
        <taxon>Thermodesulfobacteriota</taxon>
        <taxon>Desulfovibrionia</taxon>
        <taxon>Desulfovibrionales</taxon>
        <taxon>Desulfovibrionaceae</taxon>
        <taxon>Desulfovibrio</taxon>
    </lineage>
</organism>
<feature type="region of interest" description="Disordered" evidence="1">
    <location>
        <begin position="30"/>
        <end position="52"/>
    </location>
</feature>
<dbReference type="AlphaFoldDB" id="A0A7J0BNY7"/>
<comment type="caution">
    <text evidence="2">The sequence shown here is derived from an EMBL/GenBank/DDBJ whole genome shotgun (WGS) entry which is preliminary data.</text>
</comment>
<dbReference type="RefSeq" id="WP_174406524.1">
    <property type="nucleotide sequence ID" value="NZ_BLVO01000016.1"/>
</dbReference>
<evidence type="ECO:0000313" key="3">
    <source>
        <dbReference type="Proteomes" id="UP000503840"/>
    </source>
</evidence>